<dbReference type="Proteomes" id="UP000053825">
    <property type="component" value="Unassembled WGS sequence"/>
</dbReference>
<reference evidence="1 2" key="1">
    <citation type="submission" date="2015-07" db="EMBL/GenBank/DDBJ databases">
        <title>The genome of Habropoda laboriosa.</title>
        <authorList>
            <person name="Pan H."/>
            <person name="Kapheim K."/>
        </authorList>
    </citation>
    <scope>NUCLEOTIDE SEQUENCE [LARGE SCALE GENOMIC DNA]</scope>
    <source>
        <strain evidence="1">0110345459</strain>
    </source>
</reference>
<sequence length="117" mass="12488">MCVPLPFFPFLYASSAVRAQQAGGMGVQPALLLVQGPRSLSDGVFTLEWKIGGAVRVVCYSPNSSGKGLQISIFWLSCNPTSVTFEKRAAGVAKLIGRTQIRLTFNLVNPADLSPAM</sequence>
<proteinExistence type="predicted"/>
<organism evidence="1 2">
    <name type="scientific">Habropoda laboriosa</name>
    <dbReference type="NCBI Taxonomy" id="597456"/>
    <lineage>
        <taxon>Eukaryota</taxon>
        <taxon>Metazoa</taxon>
        <taxon>Ecdysozoa</taxon>
        <taxon>Arthropoda</taxon>
        <taxon>Hexapoda</taxon>
        <taxon>Insecta</taxon>
        <taxon>Pterygota</taxon>
        <taxon>Neoptera</taxon>
        <taxon>Endopterygota</taxon>
        <taxon>Hymenoptera</taxon>
        <taxon>Apocrita</taxon>
        <taxon>Aculeata</taxon>
        <taxon>Apoidea</taxon>
        <taxon>Anthophila</taxon>
        <taxon>Apidae</taxon>
        <taxon>Habropoda</taxon>
    </lineage>
</organism>
<gene>
    <name evidence="1" type="ORF">WH47_04084</name>
</gene>
<dbReference type="AlphaFoldDB" id="A0A0L7QJQ3"/>
<evidence type="ECO:0000313" key="1">
    <source>
        <dbReference type="EMBL" id="KOC58805.1"/>
    </source>
</evidence>
<evidence type="ECO:0000313" key="2">
    <source>
        <dbReference type="Proteomes" id="UP000053825"/>
    </source>
</evidence>
<dbReference type="EMBL" id="KQ415160">
    <property type="protein sequence ID" value="KOC58805.1"/>
    <property type="molecule type" value="Genomic_DNA"/>
</dbReference>
<name>A0A0L7QJQ3_9HYME</name>
<keyword evidence="2" id="KW-1185">Reference proteome</keyword>
<protein>
    <submittedName>
        <fullName evidence="1">Uncharacterized protein</fullName>
    </submittedName>
</protein>
<accession>A0A0L7QJQ3</accession>